<dbReference type="Gene3D" id="3.30.60.30">
    <property type="match status" value="1"/>
</dbReference>
<comment type="caution">
    <text evidence="9">The sequence shown here is derived from an EMBL/GenBank/DDBJ whole genome shotgun (WGS) entry which is preliminary data.</text>
</comment>
<dbReference type="NCBIfam" id="TIGR00286">
    <property type="entry name" value="pyruvoyl-dependent arginine decarboxylase"/>
    <property type="match status" value="1"/>
</dbReference>
<dbReference type="EC" id="4.1.1.19" evidence="3"/>
<keyword evidence="5" id="KW-0210">Decarboxylase</keyword>
<evidence type="ECO:0000256" key="4">
    <source>
        <dbReference type="ARBA" id="ARBA00014727"/>
    </source>
</evidence>
<evidence type="ECO:0000313" key="9">
    <source>
        <dbReference type="EMBL" id="OGW97481.1"/>
    </source>
</evidence>
<gene>
    <name evidence="9" type="ORF">A3G33_09840</name>
</gene>
<dbReference type="InterPro" id="IPR016105">
    <property type="entry name" value="Pyr-dep_his/arg-deCO2ase_sand"/>
</dbReference>
<accession>A0A1G1KX70</accession>
<comment type="catalytic activity">
    <reaction evidence="8">
        <text>L-arginine + H(+) = agmatine + CO2</text>
        <dbReference type="Rhea" id="RHEA:17641"/>
        <dbReference type="ChEBI" id="CHEBI:15378"/>
        <dbReference type="ChEBI" id="CHEBI:16526"/>
        <dbReference type="ChEBI" id="CHEBI:32682"/>
        <dbReference type="ChEBI" id="CHEBI:58145"/>
        <dbReference type="EC" id="4.1.1.19"/>
    </reaction>
</comment>
<name>A0A1G1KX70_9BACT</name>
<comment type="cofactor">
    <cofactor evidence="1">
        <name>pyruvate</name>
        <dbReference type="ChEBI" id="CHEBI:15361"/>
    </cofactor>
</comment>
<dbReference type="GO" id="GO:0006527">
    <property type="term" value="P:L-arginine catabolic process"/>
    <property type="evidence" value="ECO:0007669"/>
    <property type="project" value="InterPro"/>
</dbReference>
<dbReference type="SFLD" id="SFLDS00055">
    <property type="entry name" value="Pyruvoyl-Dependent_Histidine/A"/>
    <property type="match status" value="1"/>
</dbReference>
<evidence type="ECO:0000256" key="7">
    <source>
        <dbReference type="ARBA" id="ARBA00023317"/>
    </source>
</evidence>
<dbReference type="SUPFAM" id="SSF56271">
    <property type="entry name" value="Pyruvoyl-dependent histidine and arginine decarboxylases"/>
    <property type="match status" value="1"/>
</dbReference>
<dbReference type="HAMAP" id="MF_01404">
    <property type="entry name" value="PvlArgDC"/>
    <property type="match status" value="1"/>
</dbReference>
<dbReference type="PANTHER" id="PTHR40438:SF1">
    <property type="entry name" value="PYRUVOYL-DEPENDENT ARGININE DECARBOXYLASE"/>
    <property type="match status" value="1"/>
</dbReference>
<evidence type="ECO:0000256" key="2">
    <source>
        <dbReference type="ARBA" id="ARBA00008611"/>
    </source>
</evidence>
<dbReference type="Gene3D" id="3.50.20.10">
    <property type="entry name" value="Pyruvoyl-Dependent Histidine Decarboxylase, subunit B"/>
    <property type="match status" value="1"/>
</dbReference>
<dbReference type="PANTHER" id="PTHR40438">
    <property type="entry name" value="PYRUVOYL-DEPENDENT ARGININE DECARBOXYLASE"/>
    <property type="match status" value="1"/>
</dbReference>
<evidence type="ECO:0000256" key="8">
    <source>
        <dbReference type="ARBA" id="ARBA00049309"/>
    </source>
</evidence>
<sequence length="181" mass="19852">MILPKKCFLTKGVGVHREKLTSLELALRNAEIAGYNLVKVSSIFPPNCKIVPKEVGLKYLSPGQVVFCVMSENSTSEPNRLVSGSVGMAIPKNTNQIGYLSEHHAFGWNEKKTADYAEDLAAEMLATILGLKFDPDLSYDKKREVWKISGEIVKTTAVTQSAEGDKDGRWTSVVSACVFIV</sequence>
<evidence type="ECO:0000313" key="10">
    <source>
        <dbReference type="Proteomes" id="UP000178187"/>
    </source>
</evidence>
<protein>
    <recommendedName>
        <fullName evidence="4">Pyruvoyl-dependent arginine decarboxylase AaxB</fullName>
        <ecNumber evidence="3">4.1.1.19</ecNumber>
    </recommendedName>
</protein>
<evidence type="ECO:0000256" key="1">
    <source>
        <dbReference type="ARBA" id="ARBA00001928"/>
    </source>
</evidence>
<organism evidence="9 10">
    <name type="scientific">Candidatus Danuiimicrobium aquiferis</name>
    <dbReference type="NCBI Taxonomy" id="1801832"/>
    <lineage>
        <taxon>Bacteria</taxon>
        <taxon>Pseudomonadati</taxon>
        <taxon>Candidatus Omnitrophota</taxon>
        <taxon>Candidatus Danuiimicrobium</taxon>
    </lineage>
</organism>
<evidence type="ECO:0000256" key="3">
    <source>
        <dbReference type="ARBA" id="ARBA00012426"/>
    </source>
</evidence>
<comment type="similarity">
    <text evidence="2">Belongs to the pyruvoyl-dependent arginine decarboxylase family.</text>
</comment>
<reference evidence="9 10" key="1">
    <citation type="journal article" date="2016" name="Nat. Commun.">
        <title>Thousands of microbial genomes shed light on interconnected biogeochemical processes in an aquifer system.</title>
        <authorList>
            <person name="Anantharaman K."/>
            <person name="Brown C.T."/>
            <person name="Hug L.A."/>
            <person name="Sharon I."/>
            <person name="Castelle C.J."/>
            <person name="Probst A.J."/>
            <person name="Thomas B.C."/>
            <person name="Singh A."/>
            <person name="Wilkins M.J."/>
            <person name="Karaoz U."/>
            <person name="Brodie E.L."/>
            <person name="Williams K.H."/>
            <person name="Hubbard S.S."/>
            <person name="Banfield J.F."/>
        </authorList>
    </citation>
    <scope>NUCLEOTIDE SEQUENCE [LARGE SCALE GENOMIC DNA]</scope>
</reference>
<dbReference type="EMBL" id="MHFR01000042">
    <property type="protein sequence ID" value="OGW97481.1"/>
    <property type="molecule type" value="Genomic_DNA"/>
</dbReference>
<evidence type="ECO:0000256" key="5">
    <source>
        <dbReference type="ARBA" id="ARBA00022793"/>
    </source>
</evidence>
<dbReference type="AlphaFoldDB" id="A0A1G1KX70"/>
<dbReference type="InterPro" id="IPR016104">
    <property type="entry name" value="Pyr-dep_his/arg-deCO2ase"/>
</dbReference>
<dbReference type="Proteomes" id="UP000178187">
    <property type="component" value="Unassembled WGS sequence"/>
</dbReference>
<dbReference type="InterPro" id="IPR002724">
    <property type="entry name" value="Pyruvoyl-dep_arg_deCO2ase"/>
</dbReference>
<dbReference type="Pfam" id="PF01862">
    <property type="entry name" value="PvlArgDC"/>
    <property type="match status" value="1"/>
</dbReference>
<dbReference type="GO" id="GO:0008792">
    <property type="term" value="F:arginine decarboxylase activity"/>
    <property type="evidence" value="ECO:0007669"/>
    <property type="project" value="UniProtKB-EC"/>
</dbReference>
<keyword evidence="7" id="KW-0670">Pyruvate</keyword>
<dbReference type="SFLD" id="SFLDG01170">
    <property type="entry name" value="Pyruvoyl-dependent_arginine_de"/>
    <property type="match status" value="1"/>
</dbReference>
<dbReference type="PIRSF" id="PIRSF005216">
    <property type="entry name" value="Pyruvoyl-dep_arg_deCO2ase"/>
    <property type="match status" value="1"/>
</dbReference>
<proteinExistence type="inferred from homology"/>
<evidence type="ECO:0000256" key="6">
    <source>
        <dbReference type="ARBA" id="ARBA00023239"/>
    </source>
</evidence>
<keyword evidence="6" id="KW-0456">Lyase</keyword>